<reference evidence="2" key="1">
    <citation type="submission" date="2016-03" db="EMBL/GenBank/DDBJ databases">
        <authorList>
            <person name="Borrel G."/>
            <person name="Mccann A."/>
            <person name="O'Toole P.W."/>
        </authorList>
    </citation>
    <scope>NUCLEOTIDE SEQUENCE</scope>
    <source>
        <strain evidence="2">183</strain>
    </source>
</reference>
<accession>A0A8J8PG80</accession>
<dbReference type="EMBL" id="LVVT01000014">
    <property type="protein sequence ID" value="TQS82957.1"/>
    <property type="molecule type" value="Genomic_DNA"/>
</dbReference>
<protein>
    <recommendedName>
        <fullName evidence="1">CinA C-terminal domain-containing protein</fullName>
    </recommendedName>
</protein>
<feature type="domain" description="CinA C-terminal" evidence="1">
    <location>
        <begin position="3"/>
        <end position="151"/>
    </location>
</feature>
<evidence type="ECO:0000259" key="1">
    <source>
        <dbReference type="Pfam" id="PF02464"/>
    </source>
</evidence>
<dbReference type="InterPro" id="IPR036653">
    <property type="entry name" value="CinA-like_C"/>
</dbReference>
<dbReference type="SUPFAM" id="SSF142433">
    <property type="entry name" value="CinA-like"/>
    <property type="match status" value="1"/>
</dbReference>
<sequence length="155" mass="16202">MISEAVKNLLISNNLTLAAAESCTGGMVSEIITSVPGASKYFLASCVTYSYDSKTNLIGVSKETLMQHGAVSIETAAEMASGIRKVTGADIGISTTGIAGPDGGTDLKPVGTVCFGVDYKGRIITKKEVFKGDRDSIRKQSSAYVLDLLINAVED</sequence>
<dbReference type="AlphaFoldDB" id="A0A8J8PG80"/>
<evidence type="ECO:0000313" key="2">
    <source>
        <dbReference type="EMBL" id="TQS82957.1"/>
    </source>
</evidence>
<dbReference type="GeneID" id="41323902"/>
<dbReference type="RefSeq" id="WP_020449363.1">
    <property type="nucleotide sequence ID" value="NZ_CAYAXV010000005.1"/>
</dbReference>
<gene>
    <name evidence="2" type="ORF">A3207_03180</name>
</gene>
<dbReference type="Pfam" id="PF02464">
    <property type="entry name" value="CinA"/>
    <property type="match status" value="1"/>
</dbReference>
<comment type="caution">
    <text evidence="2">The sequence shown here is derived from an EMBL/GenBank/DDBJ whole genome shotgun (WGS) entry which is preliminary data.</text>
</comment>
<dbReference type="Gene3D" id="3.90.950.20">
    <property type="entry name" value="CinA-like"/>
    <property type="match status" value="1"/>
</dbReference>
<proteinExistence type="predicted"/>
<dbReference type="Proteomes" id="UP000752814">
    <property type="component" value="Unassembled WGS sequence"/>
</dbReference>
<evidence type="ECO:0000313" key="3">
    <source>
        <dbReference type="Proteomes" id="UP000752814"/>
    </source>
</evidence>
<dbReference type="InterPro" id="IPR008136">
    <property type="entry name" value="CinA_C"/>
</dbReference>
<name>A0A8J8PG80_9ARCH</name>
<dbReference type="OMA" id="FKFLNMD"/>
<organism evidence="2 3">
    <name type="scientific">Candidatus Methanomassiliicoccus intestinalis</name>
    <dbReference type="NCBI Taxonomy" id="1406512"/>
    <lineage>
        <taxon>Archaea</taxon>
        <taxon>Methanobacteriati</taxon>
        <taxon>Thermoplasmatota</taxon>
        <taxon>Thermoplasmata</taxon>
        <taxon>Methanomassiliicoccales</taxon>
        <taxon>Methanomassiliicoccaceae</taxon>
        <taxon>Methanomassiliicoccus</taxon>
    </lineage>
</organism>
<dbReference type="NCBIfam" id="TIGR00199">
    <property type="entry name" value="PncC_domain"/>
    <property type="match status" value="1"/>
</dbReference>